<dbReference type="EMBL" id="JANJQO010003360">
    <property type="protein sequence ID" value="KAJ2961284.1"/>
    <property type="molecule type" value="Genomic_DNA"/>
</dbReference>
<protein>
    <submittedName>
        <fullName evidence="1">Uncharacterized protein</fullName>
    </submittedName>
</protein>
<sequence>MADVIKSDSAAHPVPQHTPETAAAVQDTAVAPPLAQADDLPKANAPTSIDIEGSKPKDFDGQIATNDQIPSDATLAKVADYVLLDKHGKSHTFKSLYNSPNGARRVLVVFIRHFFCGNCQDYIRALAESVSSEALLGLPVTTSIVIIGCSDPQLIDIAHSLTSSA</sequence>
<gene>
    <name evidence="1" type="ORF">NQ176_g11011</name>
</gene>
<dbReference type="Proteomes" id="UP001143910">
    <property type="component" value="Unassembled WGS sequence"/>
</dbReference>
<keyword evidence="2" id="KW-1185">Reference proteome</keyword>
<accession>A0ACC1MDH6</accession>
<reference evidence="1" key="1">
    <citation type="submission" date="2022-08" db="EMBL/GenBank/DDBJ databases">
        <title>Genome Sequence of Lecanicillium fungicola.</title>
        <authorList>
            <person name="Buettner E."/>
        </authorList>
    </citation>
    <scope>NUCLEOTIDE SEQUENCE</scope>
    <source>
        <strain evidence="1">Babe33</strain>
    </source>
</reference>
<proteinExistence type="predicted"/>
<comment type="caution">
    <text evidence="1">The sequence shown here is derived from an EMBL/GenBank/DDBJ whole genome shotgun (WGS) entry which is preliminary data.</text>
</comment>
<evidence type="ECO:0000313" key="1">
    <source>
        <dbReference type="EMBL" id="KAJ2961284.1"/>
    </source>
</evidence>
<name>A0ACC1MDH6_9HYPO</name>
<organism evidence="1 2">
    <name type="scientific">Zarea fungicola</name>
    <dbReference type="NCBI Taxonomy" id="93591"/>
    <lineage>
        <taxon>Eukaryota</taxon>
        <taxon>Fungi</taxon>
        <taxon>Dikarya</taxon>
        <taxon>Ascomycota</taxon>
        <taxon>Pezizomycotina</taxon>
        <taxon>Sordariomycetes</taxon>
        <taxon>Hypocreomycetidae</taxon>
        <taxon>Hypocreales</taxon>
        <taxon>Cordycipitaceae</taxon>
        <taxon>Zarea</taxon>
    </lineage>
</organism>
<evidence type="ECO:0000313" key="2">
    <source>
        <dbReference type="Proteomes" id="UP001143910"/>
    </source>
</evidence>